<sequence length="530" mass="57473">MVQFCPSPPRLPLALSRPPSLHFTSLLKRDSLPPTDNSQPEKIPSTNDEQRKMEGLRTRLTCSTPAFNQSTKFSYLAPALELPASPMMQRGQGICNLWRYTDYKSTLAIEPCFKAPRSPPSSALGRKSSRLRLRLRRSKTSSSSDGSSDGRSSRSSSPGAPILTEKALPSLPPLFSPCTSPIDEYYQDVDTPSAIGISRPQHSIYKIPRKPAPEYIPPAIPRIVLHTSVPPMSSASSVGEHAESENPSSLQIVGPNSFIAYDDDNTLSALTSAFTHIIRVSPADNVGAGILRAPRSEISFEPEAGVHTLLLPIPPPAAQPSAFPLASAIASDISPRKESHHGADFASPLLRQKFRIRRKPVPQSAPPLARLDPFPTGDLNQESHQLVEPAFSQADLVATQQFLASSGRLVSLQELAYYLSDSPAPLDAPLLGLEATQIETALAFLRPHPFAPNVRRRVLVVVPRGQLALEGLALMACYLAGEERCSVRFALRKLERSVGTVFRPWRGLLGGDGAFAAYLEELLQAAQGGK</sequence>
<evidence type="ECO:0000313" key="3">
    <source>
        <dbReference type="Proteomes" id="UP001222325"/>
    </source>
</evidence>
<dbReference type="Proteomes" id="UP001222325">
    <property type="component" value="Unassembled WGS sequence"/>
</dbReference>
<proteinExistence type="predicted"/>
<protein>
    <submittedName>
        <fullName evidence="2">Uncharacterized protein</fullName>
    </submittedName>
</protein>
<organism evidence="2 3">
    <name type="scientific">Mycena belliarum</name>
    <dbReference type="NCBI Taxonomy" id="1033014"/>
    <lineage>
        <taxon>Eukaryota</taxon>
        <taxon>Fungi</taxon>
        <taxon>Dikarya</taxon>
        <taxon>Basidiomycota</taxon>
        <taxon>Agaricomycotina</taxon>
        <taxon>Agaricomycetes</taxon>
        <taxon>Agaricomycetidae</taxon>
        <taxon>Agaricales</taxon>
        <taxon>Marasmiineae</taxon>
        <taxon>Mycenaceae</taxon>
        <taxon>Mycena</taxon>
    </lineage>
</organism>
<gene>
    <name evidence="2" type="ORF">B0H15DRAFT_852033</name>
</gene>
<feature type="region of interest" description="Disordered" evidence="1">
    <location>
        <begin position="26"/>
        <end position="53"/>
    </location>
</feature>
<feature type="compositionally biased region" description="Polar residues" evidence="1">
    <location>
        <begin position="34"/>
        <end position="47"/>
    </location>
</feature>
<name>A0AAD6U2W1_9AGAR</name>
<feature type="compositionally biased region" description="Basic residues" evidence="1">
    <location>
        <begin position="127"/>
        <end position="139"/>
    </location>
</feature>
<evidence type="ECO:0000256" key="1">
    <source>
        <dbReference type="SAM" id="MobiDB-lite"/>
    </source>
</evidence>
<reference evidence="2" key="1">
    <citation type="submission" date="2023-03" db="EMBL/GenBank/DDBJ databases">
        <title>Massive genome expansion in bonnet fungi (Mycena s.s.) driven by repeated elements and novel gene families across ecological guilds.</title>
        <authorList>
            <consortium name="Lawrence Berkeley National Laboratory"/>
            <person name="Harder C.B."/>
            <person name="Miyauchi S."/>
            <person name="Viragh M."/>
            <person name="Kuo A."/>
            <person name="Thoen E."/>
            <person name="Andreopoulos B."/>
            <person name="Lu D."/>
            <person name="Skrede I."/>
            <person name="Drula E."/>
            <person name="Henrissat B."/>
            <person name="Morin E."/>
            <person name="Kohler A."/>
            <person name="Barry K."/>
            <person name="LaButti K."/>
            <person name="Morin E."/>
            <person name="Salamov A."/>
            <person name="Lipzen A."/>
            <person name="Mereny Z."/>
            <person name="Hegedus B."/>
            <person name="Baldrian P."/>
            <person name="Stursova M."/>
            <person name="Weitz H."/>
            <person name="Taylor A."/>
            <person name="Grigoriev I.V."/>
            <person name="Nagy L.G."/>
            <person name="Martin F."/>
            <person name="Kauserud H."/>
        </authorList>
    </citation>
    <scope>NUCLEOTIDE SEQUENCE</scope>
    <source>
        <strain evidence="2">CBHHK173m</strain>
    </source>
</reference>
<feature type="region of interest" description="Disordered" evidence="1">
    <location>
        <begin position="114"/>
        <end position="168"/>
    </location>
</feature>
<dbReference type="AlphaFoldDB" id="A0AAD6U2W1"/>
<dbReference type="EMBL" id="JARJCN010000043">
    <property type="protein sequence ID" value="KAJ7082920.1"/>
    <property type="molecule type" value="Genomic_DNA"/>
</dbReference>
<accession>A0AAD6U2W1</accession>
<comment type="caution">
    <text evidence="2">The sequence shown here is derived from an EMBL/GenBank/DDBJ whole genome shotgun (WGS) entry which is preliminary data.</text>
</comment>
<keyword evidence="3" id="KW-1185">Reference proteome</keyword>
<feature type="compositionally biased region" description="Low complexity" evidence="1">
    <location>
        <begin position="140"/>
        <end position="161"/>
    </location>
</feature>
<evidence type="ECO:0000313" key="2">
    <source>
        <dbReference type="EMBL" id="KAJ7082920.1"/>
    </source>
</evidence>